<dbReference type="Proteomes" id="UP001498476">
    <property type="component" value="Unassembled WGS sequence"/>
</dbReference>
<evidence type="ECO:0000313" key="1">
    <source>
        <dbReference type="EMBL" id="KAK7414157.1"/>
    </source>
</evidence>
<reference evidence="1 2" key="1">
    <citation type="journal article" date="2025" name="Microbiol. Resour. Announc.">
        <title>Draft genome sequences for Neonectria magnoliae and Neonectria punicea, canker pathogens of Liriodendron tulipifera and Acer saccharum in West Virginia.</title>
        <authorList>
            <person name="Petronek H.M."/>
            <person name="Kasson M.T."/>
            <person name="Metheny A.M."/>
            <person name="Stauder C.M."/>
            <person name="Lovett B."/>
            <person name="Lynch S.C."/>
            <person name="Garnas J.R."/>
            <person name="Kasson L.R."/>
            <person name="Stajich J.E."/>
        </authorList>
    </citation>
    <scope>NUCLEOTIDE SEQUENCE [LARGE SCALE GENOMIC DNA]</scope>
    <source>
        <strain evidence="1 2">NRRL 64653</strain>
    </source>
</reference>
<comment type="caution">
    <text evidence="1">The sequence shown here is derived from an EMBL/GenBank/DDBJ whole genome shotgun (WGS) entry which is preliminary data.</text>
</comment>
<evidence type="ECO:0000313" key="2">
    <source>
        <dbReference type="Proteomes" id="UP001498476"/>
    </source>
</evidence>
<keyword evidence="2" id="KW-1185">Reference proteome</keyword>
<accession>A0ABR1GZJ1</accession>
<proteinExistence type="predicted"/>
<organism evidence="1 2">
    <name type="scientific">Neonectria punicea</name>
    <dbReference type="NCBI Taxonomy" id="979145"/>
    <lineage>
        <taxon>Eukaryota</taxon>
        <taxon>Fungi</taxon>
        <taxon>Dikarya</taxon>
        <taxon>Ascomycota</taxon>
        <taxon>Pezizomycotina</taxon>
        <taxon>Sordariomycetes</taxon>
        <taxon>Hypocreomycetidae</taxon>
        <taxon>Hypocreales</taxon>
        <taxon>Nectriaceae</taxon>
        <taxon>Neonectria</taxon>
    </lineage>
</organism>
<protein>
    <submittedName>
        <fullName evidence="1">Uncharacterized protein</fullName>
    </submittedName>
</protein>
<dbReference type="EMBL" id="JAZAVJ010000109">
    <property type="protein sequence ID" value="KAK7414157.1"/>
    <property type="molecule type" value="Genomic_DNA"/>
</dbReference>
<gene>
    <name evidence="1" type="ORF">QQX98_006943</name>
</gene>
<name>A0ABR1GZJ1_9HYPO</name>
<sequence length="279" mass="31342">MSRLDFKPQKPPEKVVKDVAAMLAGMPKGKRSWDDYKLRSKEDVGNLFHGLILAEKSRTERAALGWEQLLVDYGEAVSSAAEDERQMYTAVYTAASVVAMRLGDCTETLVHEKMAFLKLRRSALRMNRVAVPKLVRLLDLIAERRGDRAYEILLRRKAMLNNAGRLTDSHFSVVAQMLSDPKTLYVPNDPLPSALLRIPDVLYELLGGEQRLIRSPSAEQVAGKELRPLQPDDIAAVFGVPKTRRNPIVHDLAPCCAGEFLSIWDTGRVFNTAIMMRNR</sequence>